<dbReference type="AlphaFoldDB" id="A0A5E4MSV4"/>
<dbReference type="Proteomes" id="UP000325440">
    <property type="component" value="Unassembled WGS sequence"/>
</dbReference>
<keyword evidence="3" id="KW-1185">Reference proteome</keyword>
<organism evidence="2 3">
    <name type="scientific">Cinara cedri</name>
    <dbReference type="NCBI Taxonomy" id="506608"/>
    <lineage>
        <taxon>Eukaryota</taxon>
        <taxon>Metazoa</taxon>
        <taxon>Ecdysozoa</taxon>
        <taxon>Arthropoda</taxon>
        <taxon>Hexapoda</taxon>
        <taxon>Insecta</taxon>
        <taxon>Pterygota</taxon>
        <taxon>Neoptera</taxon>
        <taxon>Paraneoptera</taxon>
        <taxon>Hemiptera</taxon>
        <taxon>Sternorrhyncha</taxon>
        <taxon>Aphidomorpha</taxon>
        <taxon>Aphidoidea</taxon>
        <taxon>Aphididae</taxon>
        <taxon>Lachninae</taxon>
        <taxon>Cinara</taxon>
    </lineage>
</organism>
<proteinExistence type="predicted"/>
<feature type="compositionally biased region" description="Polar residues" evidence="1">
    <location>
        <begin position="115"/>
        <end position="124"/>
    </location>
</feature>
<feature type="region of interest" description="Disordered" evidence="1">
    <location>
        <begin position="69"/>
        <end position="147"/>
    </location>
</feature>
<dbReference type="EMBL" id="CABPRJ010000962">
    <property type="protein sequence ID" value="VVC33027.1"/>
    <property type="molecule type" value="Genomic_DNA"/>
</dbReference>
<reference evidence="2 3" key="1">
    <citation type="submission" date="2019-08" db="EMBL/GenBank/DDBJ databases">
        <authorList>
            <person name="Alioto T."/>
            <person name="Alioto T."/>
            <person name="Gomez Garrido J."/>
        </authorList>
    </citation>
    <scope>NUCLEOTIDE SEQUENCE [LARGE SCALE GENOMIC DNA]</scope>
</reference>
<evidence type="ECO:0000313" key="2">
    <source>
        <dbReference type="EMBL" id="VVC33027.1"/>
    </source>
</evidence>
<name>A0A5E4MSV4_9HEMI</name>
<sequence length="147" mass="16648">MSRTLWITPCPFVTIDTRDATKLVCMCRKRIISVRRGTNGPRRAAARHPIAPCGRRGKRRRRAAVMRVENDRRPARNVSRRGPVPRGGEKRERTAQGDARPFFPGGVRRCAVSRGCQSASRNDPFSSSMSRRKRSFFQRSPNAARSV</sequence>
<evidence type="ECO:0000313" key="3">
    <source>
        <dbReference type="Proteomes" id="UP000325440"/>
    </source>
</evidence>
<evidence type="ECO:0000256" key="1">
    <source>
        <dbReference type="SAM" id="MobiDB-lite"/>
    </source>
</evidence>
<protein>
    <submittedName>
        <fullName evidence="2">Uncharacterized protein</fullName>
    </submittedName>
</protein>
<gene>
    <name evidence="2" type="ORF">CINCED_3A024427</name>
</gene>
<accession>A0A5E4MSV4</accession>